<reference evidence="1" key="1">
    <citation type="submission" date="2020-03" db="EMBL/GenBank/DDBJ databases">
        <title>The deep terrestrial virosphere.</title>
        <authorList>
            <person name="Holmfeldt K."/>
            <person name="Nilsson E."/>
            <person name="Simone D."/>
            <person name="Lopez-Fernandez M."/>
            <person name="Wu X."/>
            <person name="de Brujin I."/>
            <person name="Lundin D."/>
            <person name="Andersson A."/>
            <person name="Bertilsson S."/>
            <person name="Dopson M."/>
        </authorList>
    </citation>
    <scope>NUCLEOTIDE SEQUENCE</scope>
    <source>
        <strain evidence="4">MM415A00133</strain>
        <strain evidence="2">MM415B00206</strain>
        <strain evidence="1">TM448A00125</strain>
        <strain evidence="3">TM448B00551</strain>
    </source>
</reference>
<gene>
    <name evidence="4" type="ORF">MM415A00133_0036</name>
    <name evidence="2" type="ORF">MM415B00206_0055</name>
    <name evidence="1" type="ORF">TM448A00125_0037</name>
    <name evidence="3" type="ORF">TM448B00551_0025</name>
</gene>
<name>A0A6H1ZB30_9ZZZZ</name>
<evidence type="ECO:0000313" key="2">
    <source>
        <dbReference type="EMBL" id="QJA67538.1"/>
    </source>
</evidence>
<proteinExistence type="predicted"/>
<evidence type="ECO:0000313" key="3">
    <source>
        <dbReference type="EMBL" id="QJH95927.1"/>
    </source>
</evidence>
<sequence length="88" mass="10079">MLKGSFLSFVRETVTITRPMPSSYVRGVSSPLSNAPSFSIRMHEDVTETIDEAAHLLSMDRSQFIRWCSKQVALDILNQKKEYDKLNK</sequence>
<dbReference type="EMBL" id="MT144633">
    <property type="protein sequence ID" value="QJH95927.1"/>
    <property type="molecule type" value="Genomic_DNA"/>
</dbReference>
<evidence type="ECO:0000313" key="4">
    <source>
        <dbReference type="EMBL" id="QJI05093.1"/>
    </source>
</evidence>
<evidence type="ECO:0000313" key="1">
    <source>
        <dbReference type="EMBL" id="QJA44641.1"/>
    </source>
</evidence>
<accession>A0A6H1ZB30</accession>
<dbReference type="EMBL" id="MT141572">
    <property type="protein sequence ID" value="QJA67538.1"/>
    <property type="molecule type" value="Genomic_DNA"/>
</dbReference>
<dbReference type="EMBL" id="MT143978">
    <property type="protein sequence ID" value="QJA44641.1"/>
    <property type="molecule type" value="Genomic_DNA"/>
</dbReference>
<protein>
    <submittedName>
        <fullName evidence="1">Uncharacterized protein</fullName>
    </submittedName>
</protein>
<organism evidence="1">
    <name type="scientific">viral metagenome</name>
    <dbReference type="NCBI Taxonomy" id="1070528"/>
    <lineage>
        <taxon>unclassified sequences</taxon>
        <taxon>metagenomes</taxon>
        <taxon>organismal metagenomes</taxon>
    </lineage>
</organism>
<dbReference type="AlphaFoldDB" id="A0A6H1ZB30"/>
<dbReference type="EMBL" id="MT145194">
    <property type="protein sequence ID" value="QJI05093.1"/>
    <property type="molecule type" value="Genomic_DNA"/>
</dbReference>